<dbReference type="InterPro" id="IPR052353">
    <property type="entry name" value="Benzoxazolinone_Detox_Enz"/>
</dbReference>
<comment type="caution">
    <text evidence="2">The sequence shown here is derived from an EMBL/GenBank/DDBJ whole genome shotgun (WGS) entry which is preliminary data.</text>
</comment>
<evidence type="ECO:0000259" key="1">
    <source>
        <dbReference type="PROSITE" id="PS51340"/>
    </source>
</evidence>
<accession>A0A4R6ZRS4</accession>
<keyword evidence="3" id="KW-1185">Reference proteome</keyword>
<dbReference type="SUPFAM" id="SSF50800">
    <property type="entry name" value="PK beta-barrel domain-like"/>
    <property type="match status" value="1"/>
</dbReference>
<dbReference type="GO" id="GO:0003824">
    <property type="term" value="F:catalytic activity"/>
    <property type="evidence" value="ECO:0007669"/>
    <property type="project" value="InterPro"/>
</dbReference>
<feature type="domain" description="MOSC" evidence="1">
    <location>
        <begin position="30"/>
        <end position="164"/>
    </location>
</feature>
<dbReference type="InterPro" id="IPR005302">
    <property type="entry name" value="MoCF_Sase_C"/>
</dbReference>
<dbReference type="PROSITE" id="PS51340">
    <property type="entry name" value="MOSC"/>
    <property type="match status" value="1"/>
</dbReference>
<dbReference type="RefSeq" id="WP_036069856.1">
    <property type="nucleotide sequence ID" value="NZ_JAARQJ010000004.1"/>
</dbReference>
<dbReference type="Pfam" id="PF03473">
    <property type="entry name" value="MOSC"/>
    <property type="match status" value="1"/>
</dbReference>
<gene>
    <name evidence="2" type="ORF">DFP96_101348</name>
</gene>
<dbReference type="STRING" id="1265846.PROCOU_04841"/>
<dbReference type="PANTHER" id="PTHR30212:SF2">
    <property type="entry name" value="PROTEIN YIIM"/>
    <property type="match status" value="1"/>
</dbReference>
<evidence type="ECO:0000313" key="2">
    <source>
        <dbReference type="EMBL" id="TDR55413.1"/>
    </source>
</evidence>
<proteinExistence type="predicted"/>
<evidence type="ECO:0000313" key="3">
    <source>
        <dbReference type="Proteomes" id="UP000295558"/>
    </source>
</evidence>
<dbReference type="InterPro" id="IPR011037">
    <property type="entry name" value="Pyrv_Knase-like_insert_dom_sf"/>
</dbReference>
<dbReference type="Proteomes" id="UP000295558">
    <property type="component" value="Unassembled WGS sequence"/>
</dbReference>
<reference evidence="2 3" key="1">
    <citation type="submission" date="2019-03" db="EMBL/GenBank/DDBJ databases">
        <title>Genomic Encyclopedia of Type Strains, Phase III (KMG-III): the genomes of soil and plant-associated and newly described type strains.</title>
        <authorList>
            <person name="Whitman W."/>
        </authorList>
    </citation>
    <scope>NUCLEOTIDE SEQUENCE [LARGE SCALE GENOMIC DNA]</scope>
    <source>
        <strain evidence="2 3">CECT 7972</strain>
    </source>
</reference>
<dbReference type="EMBL" id="SNZK01000001">
    <property type="protein sequence ID" value="TDR55413.1"/>
    <property type="molecule type" value="Genomic_DNA"/>
</dbReference>
<dbReference type="AlphaFoldDB" id="A0A4R6ZRS4"/>
<dbReference type="GO" id="GO:0030170">
    <property type="term" value="F:pyridoxal phosphate binding"/>
    <property type="evidence" value="ECO:0007669"/>
    <property type="project" value="InterPro"/>
</dbReference>
<dbReference type="OrthoDB" id="9786134at2"/>
<protein>
    <submittedName>
        <fullName evidence="2">MOSC domain-containing protein YiiM</fullName>
    </submittedName>
</protein>
<dbReference type="GO" id="GO:0030151">
    <property type="term" value="F:molybdenum ion binding"/>
    <property type="evidence" value="ECO:0007669"/>
    <property type="project" value="InterPro"/>
</dbReference>
<dbReference type="Gene3D" id="2.40.33.20">
    <property type="entry name" value="PK beta-barrel domain-like"/>
    <property type="match status" value="1"/>
</dbReference>
<sequence>MNGKIVGLAIGKPKEMAIGRKRSMMTGIVKQPVEKAMLTQYGFENDGQHDLKHHGGVDRTVCIYPAEHYERWNEQFGIELPPAAFGENLTVTGMLEKDVCIGDVLRIGQAIIQVTEARNPCATIGKRNDLSELFKEVRNTGYTGYLCRTIEVGEICLGDQVECIERPDDLVTVAFCHENILHGLGTQEEMIRILEVEALAERYRFDVETRLINLATISEK</sequence>
<dbReference type="PANTHER" id="PTHR30212">
    <property type="entry name" value="PROTEIN YIIM"/>
    <property type="match status" value="1"/>
</dbReference>
<name>A0A4R6ZRS4_9LIST</name>
<organism evidence="2 3">
    <name type="scientific">Listeria rocourtiae</name>
    <dbReference type="NCBI Taxonomy" id="647910"/>
    <lineage>
        <taxon>Bacteria</taxon>
        <taxon>Bacillati</taxon>
        <taxon>Bacillota</taxon>
        <taxon>Bacilli</taxon>
        <taxon>Bacillales</taxon>
        <taxon>Listeriaceae</taxon>
        <taxon>Listeria</taxon>
    </lineage>
</organism>